<organism evidence="11 12">
    <name type="scientific">Actinomortierella ambigua</name>
    <dbReference type="NCBI Taxonomy" id="1343610"/>
    <lineage>
        <taxon>Eukaryota</taxon>
        <taxon>Fungi</taxon>
        <taxon>Fungi incertae sedis</taxon>
        <taxon>Mucoromycota</taxon>
        <taxon>Mortierellomycotina</taxon>
        <taxon>Mortierellomycetes</taxon>
        <taxon>Mortierellales</taxon>
        <taxon>Mortierellaceae</taxon>
        <taxon>Actinomortierella</taxon>
    </lineage>
</organism>
<sequence length="358" mass="40169">MSGFQTRKKAILIALNSDTPDKSPKGYVDEPLLPLIILINNHADYVTTSSCSGRICTYLEGMDENVADGTDHTEGKDENGEDEEDEEDEDMRTEEGYAQNTSLAAVEASKRAKGGQWLYVSHDPVPMDQHLDNNEALDRWTIDTLFGPEASRVVTVDQDPAQGVQPPNLALSQLVYFKFEPMILHIEASSLPAAKTFLNYSLFSGYRNSGILPSAKRTMLAIRSTLKIDTPIAYVHRGTDRIQLMVTLPYLRGLLELSNDKFRMNVAQMQRFEQHLQHKLVGVDPTAPSKPKIGDQGTWEDKDARRERKRREGMERKRILEAQRLVAAATLAPSVAQEAELERLQQLDISEKEDVSEA</sequence>
<evidence type="ECO:0000313" key="11">
    <source>
        <dbReference type="EMBL" id="KAG0255937.1"/>
    </source>
</evidence>
<dbReference type="OrthoDB" id="48625at2759"/>
<proteinExistence type="inferred from homology"/>
<evidence type="ECO:0000256" key="3">
    <source>
        <dbReference type="ARBA" id="ARBA00022603"/>
    </source>
</evidence>
<dbReference type="EMBL" id="JAAAJB010000434">
    <property type="protein sequence ID" value="KAG0255937.1"/>
    <property type="molecule type" value="Genomic_DNA"/>
</dbReference>
<dbReference type="EC" id="2.1.1.282" evidence="2"/>
<name>A0A9P6PX74_9FUNG</name>
<comment type="similarity">
    <text evidence="1">Belongs to the TYW3 family.</text>
</comment>
<gene>
    <name evidence="11" type="ORF">DFQ27_005994</name>
</gene>
<evidence type="ECO:0000256" key="8">
    <source>
        <dbReference type="ARBA" id="ARBA00049202"/>
    </source>
</evidence>
<comment type="caution">
    <text evidence="11">The sequence shown here is derived from an EMBL/GenBank/DDBJ whole genome shotgun (WGS) entry which is preliminary data.</text>
</comment>
<evidence type="ECO:0000256" key="9">
    <source>
        <dbReference type="SAM" id="MobiDB-lite"/>
    </source>
</evidence>
<evidence type="ECO:0000256" key="5">
    <source>
        <dbReference type="ARBA" id="ARBA00022691"/>
    </source>
</evidence>
<dbReference type="Pfam" id="PF02676">
    <property type="entry name" value="TYW3"/>
    <property type="match status" value="1"/>
</dbReference>
<dbReference type="GO" id="GO:0008033">
    <property type="term" value="P:tRNA processing"/>
    <property type="evidence" value="ECO:0007669"/>
    <property type="project" value="UniProtKB-KW"/>
</dbReference>
<feature type="domain" description="tRNA wybutosine-synthesizing protein" evidence="10">
    <location>
        <begin position="7"/>
        <end position="277"/>
    </location>
</feature>
<dbReference type="SUPFAM" id="SSF111278">
    <property type="entry name" value="SSo0622-like"/>
    <property type="match status" value="1"/>
</dbReference>
<keyword evidence="4" id="KW-0808">Transferase</keyword>
<dbReference type="GO" id="GO:0008168">
    <property type="term" value="F:methyltransferase activity"/>
    <property type="evidence" value="ECO:0007669"/>
    <property type="project" value="UniProtKB-KW"/>
</dbReference>
<dbReference type="AlphaFoldDB" id="A0A9P6PX74"/>
<evidence type="ECO:0000313" key="12">
    <source>
        <dbReference type="Proteomes" id="UP000807716"/>
    </source>
</evidence>
<dbReference type="InterPro" id="IPR003827">
    <property type="entry name" value="tRNA_yW-synthesising"/>
</dbReference>
<feature type="compositionally biased region" description="Basic and acidic residues" evidence="9">
    <location>
        <begin position="299"/>
        <end position="315"/>
    </location>
</feature>
<dbReference type="PANTHER" id="PTHR48418">
    <property type="entry name" value="TRNA WYBUTOSINE-SYNTHESIZING PROTEIN 3"/>
    <property type="match status" value="1"/>
</dbReference>
<dbReference type="Gene3D" id="3.30.1960.10">
    <property type="entry name" value="tRNA wybutosine-synthesizing-like"/>
    <property type="match status" value="1"/>
</dbReference>
<evidence type="ECO:0000256" key="7">
    <source>
        <dbReference type="ARBA" id="ARBA00030554"/>
    </source>
</evidence>
<protein>
    <recommendedName>
        <fullName evidence="2">tRNA(Phe) 7-[(3-amino-3-carboxypropyl)-4-demethylwyosine(37)-N(4)]-methyltransferase</fullName>
        <ecNumber evidence="2">2.1.1.282</ecNumber>
    </recommendedName>
    <alternativeName>
        <fullName evidence="7">tRNA(Phe) 7-((3-amino-3-carboxypropyl)-4-demethylwyosine(37)-N(4))-methyltransferase</fullName>
    </alternativeName>
</protein>
<evidence type="ECO:0000259" key="10">
    <source>
        <dbReference type="Pfam" id="PF02676"/>
    </source>
</evidence>
<comment type="catalytic activity">
    <reaction evidence="8">
        <text>4-demethyl-7-[(3S)-3-amino-3-carboxypropyl]wyosine(37) in tRNA(Phe) + S-adenosyl-L-methionine = 7-[(3S)-3-amino-3-carboxypropyl]wyosine(37) in tRNA(Phe) + S-adenosyl-L-homocysteine + H(+)</text>
        <dbReference type="Rhea" id="RHEA:36635"/>
        <dbReference type="Rhea" id="RHEA-COMP:10378"/>
        <dbReference type="Rhea" id="RHEA-COMP:10379"/>
        <dbReference type="ChEBI" id="CHEBI:15378"/>
        <dbReference type="ChEBI" id="CHEBI:57856"/>
        <dbReference type="ChEBI" id="CHEBI:59789"/>
        <dbReference type="ChEBI" id="CHEBI:73543"/>
        <dbReference type="ChEBI" id="CHEBI:73550"/>
        <dbReference type="EC" id="2.1.1.282"/>
    </reaction>
</comment>
<keyword evidence="3" id="KW-0489">Methyltransferase</keyword>
<keyword evidence="5" id="KW-0949">S-adenosyl-L-methionine</keyword>
<dbReference type="PANTHER" id="PTHR48418:SF1">
    <property type="entry name" value="TRNA WYBUTOSINE-SYNTHESIZING PROTEIN 3"/>
    <property type="match status" value="1"/>
</dbReference>
<evidence type="ECO:0000256" key="2">
    <source>
        <dbReference type="ARBA" id="ARBA00012750"/>
    </source>
</evidence>
<feature type="region of interest" description="Disordered" evidence="9">
    <location>
        <begin position="283"/>
        <end position="315"/>
    </location>
</feature>
<feature type="compositionally biased region" description="Acidic residues" evidence="9">
    <location>
        <begin position="79"/>
        <end position="92"/>
    </location>
</feature>
<feature type="region of interest" description="Disordered" evidence="9">
    <location>
        <begin position="65"/>
        <end position="103"/>
    </location>
</feature>
<keyword evidence="6" id="KW-0819">tRNA processing</keyword>
<dbReference type="Proteomes" id="UP000807716">
    <property type="component" value="Unassembled WGS sequence"/>
</dbReference>
<accession>A0A9P6PX74</accession>
<feature type="compositionally biased region" description="Basic and acidic residues" evidence="9">
    <location>
        <begin position="69"/>
        <end position="78"/>
    </location>
</feature>
<dbReference type="InterPro" id="IPR036602">
    <property type="entry name" value="tRNA_yW-synthesising-like_sf"/>
</dbReference>
<evidence type="ECO:0000256" key="1">
    <source>
        <dbReference type="ARBA" id="ARBA00008569"/>
    </source>
</evidence>
<keyword evidence="12" id="KW-1185">Reference proteome</keyword>
<evidence type="ECO:0000256" key="6">
    <source>
        <dbReference type="ARBA" id="ARBA00022694"/>
    </source>
</evidence>
<evidence type="ECO:0000256" key="4">
    <source>
        <dbReference type="ARBA" id="ARBA00022679"/>
    </source>
</evidence>
<dbReference type="GO" id="GO:0032259">
    <property type="term" value="P:methylation"/>
    <property type="evidence" value="ECO:0007669"/>
    <property type="project" value="UniProtKB-KW"/>
</dbReference>
<reference evidence="11" key="1">
    <citation type="journal article" date="2020" name="Fungal Divers.">
        <title>Resolving the Mortierellaceae phylogeny through synthesis of multi-gene phylogenetics and phylogenomics.</title>
        <authorList>
            <person name="Vandepol N."/>
            <person name="Liber J."/>
            <person name="Desiro A."/>
            <person name="Na H."/>
            <person name="Kennedy M."/>
            <person name="Barry K."/>
            <person name="Grigoriev I.V."/>
            <person name="Miller A.N."/>
            <person name="O'Donnell K."/>
            <person name="Stajich J.E."/>
            <person name="Bonito G."/>
        </authorList>
    </citation>
    <scope>NUCLEOTIDE SEQUENCE</scope>
    <source>
        <strain evidence="11">BC1065</strain>
    </source>
</reference>